<name>A0A1F7GD25_9BACT</name>
<sequence>MNSQTSYTPIFTAIIKEQQMVIGPLAIERARKIPGLTIKDVNDINIKGDAQKVLGDLVNEYAKLFGKASIEVCRDAIKTINPSVSSSQLPSILQ</sequence>
<evidence type="ECO:0000313" key="2">
    <source>
        <dbReference type="Proteomes" id="UP000178372"/>
    </source>
</evidence>
<evidence type="ECO:0000313" key="1">
    <source>
        <dbReference type="EMBL" id="OGK16776.1"/>
    </source>
</evidence>
<comment type="caution">
    <text evidence="1">The sequence shown here is derived from an EMBL/GenBank/DDBJ whole genome shotgun (WGS) entry which is preliminary data.</text>
</comment>
<proteinExistence type="predicted"/>
<protein>
    <submittedName>
        <fullName evidence="1">Uncharacterized protein</fullName>
    </submittedName>
</protein>
<reference evidence="1 2" key="1">
    <citation type="journal article" date="2016" name="Nat. Commun.">
        <title>Thousands of microbial genomes shed light on interconnected biogeochemical processes in an aquifer system.</title>
        <authorList>
            <person name="Anantharaman K."/>
            <person name="Brown C.T."/>
            <person name="Hug L.A."/>
            <person name="Sharon I."/>
            <person name="Castelle C.J."/>
            <person name="Probst A.J."/>
            <person name="Thomas B.C."/>
            <person name="Singh A."/>
            <person name="Wilkins M.J."/>
            <person name="Karaoz U."/>
            <person name="Brodie E.L."/>
            <person name="Williams K.H."/>
            <person name="Hubbard S.S."/>
            <person name="Banfield J.F."/>
        </authorList>
    </citation>
    <scope>NUCLEOTIDE SEQUENCE [LARGE SCALE GENOMIC DNA]</scope>
</reference>
<gene>
    <name evidence="1" type="ORF">A2690_04960</name>
</gene>
<dbReference type="AlphaFoldDB" id="A0A1F7GD25"/>
<accession>A0A1F7GD25</accession>
<organism evidence="1 2">
    <name type="scientific">Candidatus Roizmanbacteria bacterium RIFCSPHIGHO2_01_FULL_39_12b</name>
    <dbReference type="NCBI Taxonomy" id="1802030"/>
    <lineage>
        <taxon>Bacteria</taxon>
        <taxon>Candidatus Roizmaniibacteriota</taxon>
    </lineage>
</organism>
<dbReference type="EMBL" id="MFZF01000011">
    <property type="protein sequence ID" value="OGK16776.1"/>
    <property type="molecule type" value="Genomic_DNA"/>
</dbReference>
<dbReference type="Proteomes" id="UP000178372">
    <property type="component" value="Unassembled WGS sequence"/>
</dbReference>